<gene>
    <name evidence="1" type="ORF">AB0I48_22810</name>
</gene>
<proteinExistence type="predicted"/>
<evidence type="ECO:0000313" key="2">
    <source>
        <dbReference type="Proteomes" id="UP001551695"/>
    </source>
</evidence>
<comment type="caution">
    <text evidence="1">The sequence shown here is derived from an EMBL/GenBank/DDBJ whole genome shotgun (WGS) entry which is preliminary data.</text>
</comment>
<evidence type="ECO:0000313" key="1">
    <source>
        <dbReference type="EMBL" id="MEV0710400.1"/>
    </source>
</evidence>
<dbReference type="Proteomes" id="UP001551695">
    <property type="component" value="Unassembled WGS sequence"/>
</dbReference>
<keyword evidence="2" id="KW-1185">Reference proteome</keyword>
<dbReference type="EMBL" id="JBFAKC010000010">
    <property type="protein sequence ID" value="MEV0710400.1"/>
    <property type="molecule type" value="Genomic_DNA"/>
</dbReference>
<accession>A0ABV3FY95</accession>
<name>A0ABV3FY95_9NOCA</name>
<sequence length="48" mass="5298">MRLDFQASAEQTASVADEFAHTLPEFTVTVDDDIHPELPPLPCAGLWD</sequence>
<reference evidence="1 2" key="1">
    <citation type="submission" date="2024-06" db="EMBL/GenBank/DDBJ databases">
        <title>The Natural Products Discovery Center: Release of the First 8490 Sequenced Strains for Exploring Actinobacteria Biosynthetic Diversity.</title>
        <authorList>
            <person name="Kalkreuter E."/>
            <person name="Kautsar S.A."/>
            <person name="Yang D."/>
            <person name="Bader C.D."/>
            <person name="Teijaro C.N."/>
            <person name="Fluegel L."/>
            <person name="Davis C.M."/>
            <person name="Simpson J.R."/>
            <person name="Lauterbach L."/>
            <person name="Steele A.D."/>
            <person name="Gui C."/>
            <person name="Meng S."/>
            <person name="Li G."/>
            <person name="Viehrig K."/>
            <person name="Ye F."/>
            <person name="Su P."/>
            <person name="Kiefer A.F."/>
            <person name="Nichols A."/>
            <person name="Cepeda A.J."/>
            <person name="Yan W."/>
            <person name="Fan B."/>
            <person name="Jiang Y."/>
            <person name="Adhikari A."/>
            <person name="Zheng C.-J."/>
            <person name="Schuster L."/>
            <person name="Cowan T.M."/>
            <person name="Smanski M.J."/>
            <person name="Chevrette M.G."/>
            <person name="De Carvalho L.P.S."/>
            <person name="Shen B."/>
        </authorList>
    </citation>
    <scope>NUCLEOTIDE SEQUENCE [LARGE SCALE GENOMIC DNA]</scope>
    <source>
        <strain evidence="1 2">NPDC050403</strain>
    </source>
</reference>
<protein>
    <submittedName>
        <fullName evidence="1">Uncharacterized protein</fullName>
    </submittedName>
</protein>
<dbReference type="RefSeq" id="WP_357786279.1">
    <property type="nucleotide sequence ID" value="NZ_JBFAKC010000010.1"/>
</dbReference>
<organism evidence="1 2">
    <name type="scientific">Nocardia aurea</name>
    <dbReference type="NCBI Taxonomy" id="2144174"/>
    <lineage>
        <taxon>Bacteria</taxon>
        <taxon>Bacillati</taxon>
        <taxon>Actinomycetota</taxon>
        <taxon>Actinomycetes</taxon>
        <taxon>Mycobacteriales</taxon>
        <taxon>Nocardiaceae</taxon>
        <taxon>Nocardia</taxon>
    </lineage>
</organism>